<keyword evidence="2" id="KW-1185">Reference proteome</keyword>
<gene>
    <name evidence="1" type="ORF">CaldiYA01_23450</name>
</gene>
<accession>A0ABM7NQF9</accession>
<name>A0ABM7NQF9_9FIRM</name>
<evidence type="ECO:0008006" key="3">
    <source>
        <dbReference type="Google" id="ProtNLM"/>
    </source>
</evidence>
<proteinExistence type="predicted"/>
<organism evidence="1 2">
    <name type="scientific">Caldicellulosiruptor diazotrophicus</name>
    <dbReference type="NCBI Taxonomy" id="2806205"/>
    <lineage>
        <taxon>Bacteria</taxon>
        <taxon>Bacillati</taxon>
        <taxon>Bacillota</taxon>
        <taxon>Bacillota incertae sedis</taxon>
        <taxon>Caldicellulosiruptorales</taxon>
        <taxon>Caldicellulosiruptoraceae</taxon>
        <taxon>Caldicellulosiruptor</taxon>
    </lineage>
</organism>
<reference evidence="1 2" key="1">
    <citation type="submission" date="2021-02" db="EMBL/GenBank/DDBJ databases">
        <title>Nitrogen-fixing ability and nitrogen fixation related genes of thermophilic fermentative bacteria in the genus Caldicellulosiruptor.</title>
        <authorList>
            <person name="Chen Y."/>
            <person name="Nishihara A."/>
            <person name="Haruta S."/>
        </authorList>
    </citation>
    <scope>NUCLEOTIDE SEQUENCE [LARGE SCALE GENOMIC DNA]</scope>
    <source>
        <strain evidence="1 2">YA01</strain>
    </source>
</reference>
<dbReference type="EMBL" id="AP024480">
    <property type="protein sequence ID" value="BCS82385.1"/>
    <property type="molecule type" value="Genomic_DNA"/>
</dbReference>
<dbReference type="Proteomes" id="UP000663623">
    <property type="component" value="Chromosome"/>
</dbReference>
<dbReference type="RefSeq" id="WP_207179946.1">
    <property type="nucleotide sequence ID" value="NZ_AP024480.1"/>
</dbReference>
<protein>
    <recommendedName>
        <fullName evidence="3">DUF1848 domain-containing protein</fullName>
    </recommendedName>
</protein>
<dbReference type="Pfam" id="PF08902">
    <property type="entry name" value="DUF1848"/>
    <property type="match status" value="1"/>
</dbReference>
<evidence type="ECO:0000313" key="1">
    <source>
        <dbReference type="EMBL" id="BCS82385.1"/>
    </source>
</evidence>
<dbReference type="InterPro" id="IPR014998">
    <property type="entry name" value="DUF1848"/>
</dbReference>
<sequence>MIISASRRTDIPAFFGDWFINRIKEGFAMYRNPMRPTQVFAVSLHPKDVDAIVFWTKNPKNFLDKLKYLEEYTYYFQFTITPYGKDIEPNIPPKDEVIQTFIELSNMIGKKRVIWRYDPIIITDKMPLSYHKEKFEELCEKLSPYTQKCIISYVDFYSKAVDELNKINAKDLSVEELYNVFGAIGSIGKRYNLSVETCTEDVPIEQLGLKKAHCVDGELIRELRKEKGFCEDKEYKKDNNQRKACGCVQSIDLGIFNTCKHFCTYCYANFSRNSIIKNVEKYDEKSPLLCSYLDLEKDEVRIREKDGSRKIEKDNILQEKFNELKTIEQQSFCTMEEVFSKEDSNDWLEEKVLEYLRKIKNTIEI</sequence>
<evidence type="ECO:0000313" key="2">
    <source>
        <dbReference type="Proteomes" id="UP000663623"/>
    </source>
</evidence>